<organism evidence="2 3">
    <name type="scientific">Arenibacter arenosicollis</name>
    <dbReference type="NCBI Taxonomy" id="2762274"/>
    <lineage>
        <taxon>Bacteria</taxon>
        <taxon>Pseudomonadati</taxon>
        <taxon>Bacteroidota</taxon>
        <taxon>Flavobacteriia</taxon>
        <taxon>Flavobacteriales</taxon>
        <taxon>Flavobacteriaceae</taxon>
        <taxon>Arenibacter</taxon>
    </lineage>
</organism>
<dbReference type="RefSeq" id="WP_187581185.1">
    <property type="nucleotide sequence ID" value="NZ_JACLHY010000001.1"/>
</dbReference>
<protein>
    <recommendedName>
        <fullName evidence="4">Beta-lactamase-inhibitor-like PepSY-like domain-containing protein</fullName>
    </recommendedName>
</protein>
<keyword evidence="3" id="KW-1185">Reference proteome</keyword>
<feature type="chain" id="PRO_5046934321" description="Beta-lactamase-inhibitor-like PepSY-like domain-containing protein" evidence="1">
    <location>
        <begin position="20"/>
        <end position="100"/>
    </location>
</feature>
<comment type="caution">
    <text evidence="2">The sequence shown here is derived from an EMBL/GenBank/DDBJ whole genome shotgun (WGS) entry which is preliminary data.</text>
</comment>
<reference evidence="2 3" key="1">
    <citation type="submission" date="2020-08" db="EMBL/GenBank/DDBJ databases">
        <title>Arenibacter gaetbuli sp. nov., isolated from a sand dune.</title>
        <authorList>
            <person name="Park S."/>
            <person name="Yoon J.-H."/>
        </authorList>
    </citation>
    <scope>NUCLEOTIDE SEQUENCE [LARGE SCALE GENOMIC DNA]</scope>
    <source>
        <strain evidence="2 3">BSSL-BM3</strain>
    </source>
</reference>
<sequence length="100" mass="11081">MRKLFFGIAISLTSLTACAQENKIVKGDSTEISVAQDKFSEIGTTELPVAVTKAIDTYYPTAVINKAFVNNSQQFKLEIVMDKGKRGTVYADKDGDWIER</sequence>
<accession>A0ABR7QH38</accession>
<gene>
    <name evidence="2" type="ORF">H4O18_00705</name>
</gene>
<evidence type="ECO:0008006" key="4">
    <source>
        <dbReference type="Google" id="ProtNLM"/>
    </source>
</evidence>
<dbReference type="SUPFAM" id="SSF160574">
    <property type="entry name" value="BT0923-like"/>
    <property type="match status" value="1"/>
</dbReference>
<name>A0ABR7QH38_9FLAO</name>
<dbReference type="EMBL" id="JACLHY010000001">
    <property type="protein sequence ID" value="MBC8766498.1"/>
    <property type="molecule type" value="Genomic_DNA"/>
</dbReference>
<evidence type="ECO:0000313" key="2">
    <source>
        <dbReference type="EMBL" id="MBC8766498.1"/>
    </source>
</evidence>
<dbReference type="Proteomes" id="UP000618952">
    <property type="component" value="Unassembled WGS sequence"/>
</dbReference>
<proteinExistence type="predicted"/>
<evidence type="ECO:0000313" key="3">
    <source>
        <dbReference type="Proteomes" id="UP000618952"/>
    </source>
</evidence>
<dbReference type="PROSITE" id="PS51257">
    <property type="entry name" value="PROKAR_LIPOPROTEIN"/>
    <property type="match status" value="1"/>
</dbReference>
<evidence type="ECO:0000256" key="1">
    <source>
        <dbReference type="SAM" id="SignalP"/>
    </source>
</evidence>
<keyword evidence="1" id="KW-0732">Signal</keyword>
<feature type="signal peptide" evidence="1">
    <location>
        <begin position="1"/>
        <end position="19"/>
    </location>
</feature>